<gene>
    <name evidence="2" type="ordered locus">Desaci_4092</name>
</gene>
<name>I4DAY1_DESAJ</name>
<evidence type="ECO:0000256" key="1">
    <source>
        <dbReference type="SAM" id="Phobius"/>
    </source>
</evidence>
<evidence type="ECO:0008006" key="4">
    <source>
        <dbReference type="Google" id="ProtNLM"/>
    </source>
</evidence>
<sequence>MSAYALISSISLSLYTFIRLGISQNDARRAEVFGRERNYTLKKFFFNSIDQISSEGLRKRLATMNISLASYWSRGALWAIGGAVLFAGGFWSLAAFPIGAIFGYFIYFAKSYLNYNTWKDSVVADIGKLITMLKIRLIMGDTVPQAITTILPVLHGNMKLEWTRLVSEMSARKPIVECLDRLMDRINDRSMSAVILRLKTYHREGLPTDPDGAPLDPFSDMGEHLTRIAAKSAKYRTKRMSGSITFLGAVGLISTVVWIIPFLWVIIITPFTQM</sequence>
<reference evidence="2 3" key="1">
    <citation type="journal article" date="2012" name="J. Bacteriol.">
        <title>Complete genome sequences of Desulfosporosinus orientis DSM765T, Desulfosporosinus youngiae DSM17734T, Desulfosporosinus meridiei DSM13257T, and Desulfosporosinus acidiphilus DSM22704T.</title>
        <authorList>
            <person name="Pester M."/>
            <person name="Brambilla E."/>
            <person name="Alazard D."/>
            <person name="Rattei T."/>
            <person name="Weinmaier T."/>
            <person name="Han J."/>
            <person name="Lucas S."/>
            <person name="Lapidus A."/>
            <person name="Cheng J.F."/>
            <person name="Goodwin L."/>
            <person name="Pitluck S."/>
            <person name="Peters L."/>
            <person name="Ovchinnikova G."/>
            <person name="Teshima H."/>
            <person name="Detter J.C."/>
            <person name="Han C.S."/>
            <person name="Tapia R."/>
            <person name="Land M.L."/>
            <person name="Hauser L."/>
            <person name="Kyrpides N.C."/>
            <person name="Ivanova N.N."/>
            <person name="Pagani I."/>
            <person name="Huntmann M."/>
            <person name="Wei C.L."/>
            <person name="Davenport K.W."/>
            <person name="Daligault H."/>
            <person name="Chain P.S."/>
            <person name="Chen A."/>
            <person name="Mavromatis K."/>
            <person name="Markowitz V."/>
            <person name="Szeto E."/>
            <person name="Mikhailova N."/>
            <person name="Pati A."/>
            <person name="Wagner M."/>
            <person name="Woyke T."/>
            <person name="Ollivier B."/>
            <person name="Klenk H.P."/>
            <person name="Spring S."/>
            <person name="Loy A."/>
        </authorList>
    </citation>
    <scope>NUCLEOTIDE SEQUENCE [LARGE SCALE GENOMIC DNA]</scope>
    <source>
        <strain evidence="3">DSM 22704 / JCM 16185 / SJ4</strain>
    </source>
</reference>
<keyword evidence="1" id="KW-0812">Transmembrane</keyword>
<dbReference type="STRING" id="646529.Desaci_4092"/>
<proteinExistence type="predicted"/>
<dbReference type="KEGG" id="dai:Desaci_4092"/>
<dbReference type="OrthoDB" id="1795782at2"/>
<keyword evidence="1" id="KW-1133">Transmembrane helix</keyword>
<organism evidence="2 3">
    <name type="scientific">Desulfosporosinus acidiphilus (strain DSM 22704 / JCM 16185 / SJ4)</name>
    <dbReference type="NCBI Taxonomy" id="646529"/>
    <lineage>
        <taxon>Bacteria</taxon>
        <taxon>Bacillati</taxon>
        <taxon>Bacillota</taxon>
        <taxon>Clostridia</taxon>
        <taxon>Eubacteriales</taxon>
        <taxon>Desulfitobacteriaceae</taxon>
        <taxon>Desulfosporosinus</taxon>
    </lineage>
</organism>
<dbReference type="Proteomes" id="UP000002892">
    <property type="component" value="Chromosome"/>
</dbReference>
<keyword evidence="3" id="KW-1185">Reference proteome</keyword>
<evidence type="ECO:0000313" key="2">
    <source>
        <dbReference type="EMBL" id="AFM42955.1"/>
    </source>
</evidence>
<protein>
    <recommendedName>
        <fullName evidence="4">Flp pilus assembly protein TadB</fullName>
    </recommendedName>
</protein>
<dbReference type="EMBL" id="CP003639">
    <property type="protein sequence ID" value="AFM42955.1"/>
    <property type="molecule type" value="Genomic_DNA"/>
</dbReference>
<dbReference type="HOGENOM" id="CLU_1025742_0_0_9"/>
<accession>I4DAY1</accession>
<dbReference type="AlphaFoldDB" id="I4DAY1"/>
<keyword evidence="1" id="KW-0472">Membrane</keyword>
<dbReference type="RefSeq" id="WP_014828941.1">
    <property type="nucleotide sequence ID" value="NC_018068.1"/>
</dbReference>
<feature type="transmembrane region" description="Helical" evidence="1">
    <location>
        <begin position="76"/>
        <end position="109"/>
    </location>
</feature>
<feature type="transmembrane region" description="Helical" evidence="1">
    <location>
        <begin position="244"/>
        <end position="267"/>
    </location>
</feature>
<dbReference type="eggNOG" id="ENOG5033VA6">
    <property type="taxonomic scope" value="Bacteria"/>
</dbReference>
<evidence type="ECO:0000313" key="3">
    <source>
        <dbReference type="Proteomes" id="UP000002892"/>
    </source>
</evidence>